<dbReference type="Proteomes" id="UP000001075">
    <property type="component" value="Unassembled WGS sequence"/>
</dbReference>
<proteinExistence type="predicted"/>
<evidence type="ECO:0000313" key="1">
    <source>
        <dbReference type="EMBL" id="EGV93127.1"/>
    </source>
</evidence>
<reference evidence="2" key="1">
    <citation type="journal article" date="2011" name="Nat. Biotechnol.">
        <title>The genomic sequence of the Chinese hamster ovary (CHO)-K1 cell line.</title>
        <authorList>
            <person name="Xu X."/>
            <person name="Nagarajan H."/>
            <person name="Lewis N.E."/>
            <person name="Pan S."/>
            <person name="Cai Z."/>
            <person name="Liu X."/>
            <person name="Chen W."/>
            <person name="Xie M."/>
            <person name="Wang W."/>
            <person name="Hammond S."/>
            <person name="Andersen M.R."/>
            <person name="Neff N."/>
            <person name="Passarelli B."/>
            <person name="Koh W."/>
            <person name="Fan H.C."/>
            <person name="Wang J."/>
            <person name="Gui Y."/>
            <person name="Lee K.H."/>
            <person name="Betenbaugh M.J."/>
            <person name="Quake S.R."/>
            <person name="Famili I."/>
            <person name="Palsson B.O."/>
            <person name="Wang J."/>
        </authorList>
    </citation>
    <scope>NUCLEOTIDE SEQUENCE [LARGE SCALE GENOMIC DNA]</scope>
    <source>
        <strain evidence="2">CHO K1 cell line</strain>
    </source>
</reference>
<dbReference type="InParanoid" id="G3GU46"/>
<evidence type="ECO:0000313" key="2">
    <source>
        <dbReference type="Proteomes" id="UP000001075"/>
    </source>
</evidence>
<gene>
    <name evidence="1" type="ORF">I79_001195</name>
</gene>
<name>G3GU46_CRIGR</name>
<accession>G3GU46</accession>
<organism evidence="1 2">
    <name type="scientific">Cricetulus griseus</name>
    <name type="common">Chinese hamster</name>
    <name type="synonym">Cricetulus barabensis griseus</name>
    <dbReference type="NCBI Taxonomy" id="10029"/>
    <lineage>
        <taxon>Eukaryota</taxon>
        <taxon>Metazoa</taxon>
        <taxon>Chordata</taxon>
        <taxon>Craniata</taxon>
        <taxon>Vertebrata</taxon>
        <taxon>Euteleostomi</taxon>
        <taxon>Mammalia</taxon>
        <taxon>Eutheria</taxon>
        <taxon>Euarchontoglires</taxon>
        <taxon>Glires</taxon>
        <taxon>Rodentia</taxon>
        <taxon>Myomorpha</taxon>
        <taxon>Muroidea</taxon>
        <taxon>Cricetidae</taxon>
        <taxon>Cricetinae</taxon>
        <taxon>Cricetulus</taxon>
    </lineage>
</organism>
<dbReference type="AlphaFoldDB" id="G3GU46"/>
<protein>
    <submittedName>
        <fullName evidence="1">Uncharacterized protein</fullName>
    </submittedName>
</protein>
<dbReference type="EMBL" id="JH000026">
    <property type="protein sequence ID" value="EGV93127.1"/>
    <property type="molecule type" value="Genomic_DNA"/>
</dbReference>
<sequence>MEPCLPTTFVFRVECPSAPSCFLFLLTSELYSVASTEGRAVRWAVVHLFDIAVLADCVTGRLSATEPWPWPGN</sequence>